<dbReference type="EMBL" id="VUJX02000001">
    <property type="protein sequence ID" value="KAL0944127.1"/>
    <property type="molecule type" value="Genomic_DNA"/>
</dbReference>
<evidence type="ECO:0000313" key="2">
    <source>
        <dbReference type="Proteomes" id="UP000805649"/>
    </source>
</evidence>
<proteinExistence type="predicted"/>
<organism evidence="1 2">
    <name type="scientific">Colletotrichum truncatum</name>
    <name type="common">Anthracnose fungus</name>
    <name type="synonym">Colletotrichum capsici</name>
    <dbReference type="NCBI Taxonomy" id="5467"/>
    <lineage>
        <taxon>Eukaryota</taxon>
        <taxon>Fungi</taxon>
        <taxon>Dikarya</taxon>
        <taxon>Ascomycota</taxon>
        <taxon>Pezizomycotina</taxon>
        <taxon>Sordariomycetes</taxon>
        <taxon>Hypocreomycetidae</taxon>
        <taxon>Glomerellales</taxon>
        <taxon>Glomerellaceae</taxon>
        <taxon>Colletotrichum</taxon>
        <taxon>Colletotrichum truncatum species complex</taxon>
    </lineage>
</organism>
<comment type="caution">
    <text evidence="1">The sequence shown here is derived from an EMBL/GenBank/DDBJ whole genome shotgun (WGS) entry which is preliminary data.</text>
</comment>
<evidence type="ECO:0000313" key="1">
    <source>
        <dbReference type="EMBL" id="KAL0944127.1"/>
    </source>
</evidence>
<accession>A0ACC3ZJ10</accession>
<reference evidence="1 2" key="1">
    <citation type="journal article" date="2020" name="Phytopathology">
        <title>Genome Sequence Resources of Colletotrichum truncatum, C. plurivorum, C. musicola, and C. sojae: Four Species Pathogenic to Soybean (Glycine max).</title>
        <authorList>
            <person name="Rogerio F."/>
            <person name="Boufleur T.R."/>
            <person name="Ciampi-Guillardi M."/>
            <person name="Sukno S.A."/>
            <person name="Thon M.R."/>
            <person name="Massola Junior N.S."/>
            <person name="Baroncelli R."/>
        </authorList>
    </citation>
    <scope>NUCLEOTIDE SEQUENCE [LARGE SCALE GENOMIC DNA]</scope>
    <source>
        <strain evidence="1 2">CMES1059</strain>
    </source>
</reference>
<name>A0ACC3ZJ10_COLTU</name>
<keyword evidence="2" id="KW-1185">Reference proteome</keyword>
<sequence length="171" mass="17900">MAPTTEEPVQKRGRGRPPKVPGEKKVYVPTGRPRGRPKGSGGVQKTTPKKTASTPGRGRGRPRKSDAVEAAVAEATDTPAKKSGTPGRRGRPRKSDASTGAATPKKAETKKGPKGRKSDVSKDASSSPTDLSDGEAKDTEDADADSSSNAEGSGEEVRRWLPSRILRGLFG</sequence>
<dbReference type="Proteomes" id="UP000805649">
    <property type="component" value="Unassembled WGS sequence"/>
</dbReference>
<protein>
    <submittedName>
        <fullName evidence="1">Uncharacterized protein</fullName>
    </submittedName>
</protein>
<gene>
    <name evidence="1" type="ORF">CTRU02_202014</name>
</gene>